<dbReference type="GO" id="GO:0044718">
    <property type="term" value="P:siderophore transmembrane transport"/>
    <property type="evidence" value="ECO:0007669"/>
    <property type="project" value="TreeGrafter"/>
</dbReference>
<comment type="caution">
    <text evidence="15">The sequence shown here is derived from an EMBL/GenBank/DDBJ whole genome shotgun (WGS) entry which is preliminary data.</text>
</comment>
<evidence type="ECO:0000313" key="15">
    <source>
        <dbReference type="EMBL" id="EXY75552.1"/>
    </source>
</evidence>
<evidence type="ECO:0000256" key="8">
    <source>
        <dbReference type="ARBA" id="ARBA00023170"/>
    </source>
</evidence>
<evidence type="ECO:0000256" key="10">
    <source>
        <dbReference type="PROSITE-ProRule" id="PRU01360"/>
    </source>
</evidence>
<accession>A0A015SZ75</accession>
<dbReference type="PROSITE" id="PS52016">
    <property type="entry name" value="TONB_DEPENDENT_REC_3"/>
    <property type="match status" value="1"/>
</dbReference>
<comment type="similarity">
    <text evidence="10 11">Belongs to the TonB-dependent receptor family.</text>
</comment>
<dbReference type="GO" id="GO:0009279">
    <property type="term" value="C:cell outer membrane"/>
    <property type="evidence" value="ECO:0007669"/>
    <property type="project" value="UniProtKB-SubCell"/>
</dbReference>
<evidence type="ECO:0000256" key="3">
    <source>
        <dbReference type="ARBA" id="ARBA00022452"/>
    </source>
</evidence>
<keyword evidence="2 10" id="KW-0813">Transport</keyword>
<evidence type="ECO:0000256" key="4">
    <source>
        <dbReference type="ARBA" id="ARBA00022692"/>
    </source>
</evidence>
<comment type="subcellular location">
    <subcellularLocation>
        <location evidence="1 10">Cell outer membrane</location>
        <topology evidence="1 10">Multi-pass membrane protein</topology>
    </subcellularLocation>
</comment>
<reference evidence="15 16" key="1">
    <citation type="submission" date="2014-02" db="EMBL/GenBank/DDBJ databases">
        <authorList>
            <person name="Sears C."/>
            <person name="Carroll K."/>
            <person name="Sack B.R."/>
            <person name="Qadri F."/>
            <person name="Myers L.L."/>
            <person name="Chung G.-T."/>
            <person name="Escheverria P."/>
            <person name="Fraser C.M."/>
            <person name="Sadzewicz L."/>
            <person name="Shefchek K.A."/>
            <person name="Tallon L."/>
            <person name="Das S.P."/>
            <person name="Daugherty S."/>
            <person name="Mongodin E.F."/>
        </authorList>
    </citation>
    <scope>NUCLEOTIDE SEQUENCE [LARGE SCALE GENOMIC DNA]</scope>
    <source>
        <strain evidence="16">3988T(B)14</strain>
    </source>
</reference>
<evidence type="ECO:0000259" key="13">
    <source>
        <dbReference type="Pfam" id="PF00593"/>
    </source>
</evidence>
<dbReference type="PATRIC" id="fig|1339315.3.peg.1436"/>
<keyword evidence="6 11" id="KW-0798">TonB box</keyword>
<evidence type="ECO:0000256" key="1">
    <source>
        <dbReference type="ARBA" id="ARBA00004571"/>
    </source>
</evidence>
<dbReference type="InterPro" id="IPR012910">
    <property type="entry name" value="Plug_dom"/>
</dbReference>
<feature type="signal peptide" evidence="12">
    <location>
        <begin position="1"/>
        <end position="22"/>
    </location>
</feature>
<dbReference type="PANTHER" id="PTHR30069">
    <property type="entry name" value="TONB-DEPENDENT OUTER MEMBRANE RECEPTOR"/>
    <property type="match status" value="1"/>
</dbReference>
<evidence type="ECO:0000256" key="2">
    <source>
        <dbReference type="ARBA" id="ARBA00022448"/>
    </source>
</evidence>
<keyword evidence="5 12" id="KW-0732">Signal</keyword>
<evidence type="ECO:0000256" key="11">
    <source>
        <dbReference type="RuleBase" id="RU003357"/>
    </source>
</evidence>
<keyword evidence="9 10" id="KW-0998">Cell outer membrane</keyword>
<gene>
    <name evidence="15" type="ORF">M124_0632</name>
</gene>
<evidence type="ECO:0000256" key="5">
    <source>
        <dbReference type="ARBA" id="ARBA00022729"/>
    </source>
</evidence>
<evidence type="ECO:0000256" key="6">
    <source>
        <dbReference type="ARBA" id="ARBA00023077"/>
    </source>
</evidence>
<dbReference type="InterPro" id="IPR008969">
    <property type="entry name" value="CarboxyPept-like_regulatory"/>
</dbReference>
<feature type="domain" description="TonB-dependent receptor plug" evidence="14">
    <location>
        <begin position="270"/>
        <end position="347"/>
    </location>
</feature>
<dbReference type="InterPro" id="IPR036942">
    <property type="entry name" value="Beta-barrel_TonB_sf"/>
</dbReference>
<dbReference type="RefSeq" id="WP_022347964.1">
    <property type="nucleotide sequence ID" value="NZ_JGCY01000235.1"/>
</dbReference>
<dbReference type="PANTHER" id="PTHR30069:SF29">
    <property type="entry name" value="HEMOGLOBIN AND HEMOGLOBIN-HAPTOGLOBIN-BINDING PROTEIN 1-RELATED"/>
    <property type="match status" value="1"/>
</dbReference>
<dbReference type="Gene3D" id="2.170.130.10">
    <property type="entry name" value="TonB-dependent receptor, plug domain"/>
    <property type="match status" value="1"/>
</dbReference>
<sequence>MKKSTYLWMLPLLFAWPQQMTAQHPLSLPADSITIDSLLETVEKNTPYRVFTTISAPFKVLVKGKASPLQQLKEALEPTPYKLSVSGNNLFVLKEQELITLLPAKLTGEPEKGESYYGDVYTYLSGEPEKASSENKVYNVGDVRIKQPPRKAVLKGQVTNFKTGEPMIGINLILKDPWIATTTDVKGNFTLELPTGHKQIDIKGLNIKDTRRQIMLYSDGTLDIELEETTHMLDEVTITSGRIQNVKSTQLGAETLRPTQLKNIPMALGEVDILKMVQALPGVKTVGEASSGFNVRGGATDQNLILLNDGTIYNPNHLFGFFAAFNSDMVKEAEIYKSSIPAQYGGRISSILDITGKEANKEKFTGSAGIGLVTSKLNLEIPIIKDRTSVLLSGRTTYSDWIMKQLPEKSGYKNGTAGFYDLAAIVAHKFNDKHSLNVYGYYSHDRFAFNSNEKYGYNNLNASARWRAVFNEKLIGYFSAGYDHYDYNNRETVNASAAYKLSFDINQYFVKADFTNILADKHTLNFGFKSMLYHINSGTYEPEGSESFVKKDVLQKDKALETAFYLGDEWEITPKLSVNAGIRYSLFSALGPRSYYQYASGMLPHESTITDTITAGAGKFMKTYHGPEFRLSARYAFTDNFSVKAGFNSMRQYIHKLSNTVIMSPTDTWKLSDVNIKPQRGWQAAAGLYLNSPSGIWEYSVEGYYKRMSDYLDYRGGAKLLMNHHIETDVINTQGHAYGVELQVKKQVGKLNGWMSYTYSRTFLRQNDKRIEKPVNNGDWYPTEYDKPHDFKFVGNYKFTHRYSMSINVDYSTGRPTTIPAGQYYDESTQSMRVYYTERNSYRIPDYFRTDISFNIEPSHHLTLLTHSSISIGVYNVTGRKNVYSIYYMPEEGQIKGYQMSIFGVPIPFITYNIKF</sequence>
<evidence type="ECO:0000256" key="9">
    <source>
        <dbReference type="ARBA" id="ARBA00023237"/>
    </source>
</evidence>
<dbReference type="Proteomes" id="UP000020529">
    <property type="component" value="Unassembled WGS sequence"/>
</dbReference>
<evidence type="ECO:0000256" key="7">
    <source>
        <dbReference type="ARBA" id="ARBA00023136"/>
    </source>
</evidence>
<feature type="domain" description="TonB-dependent receptor-like beta-barrel" evidence="13">
    <location>
        <begin position="429"/>
        <end position="877"/>
    </location>
</feature>
<keyword evidence="3 10" id="KW-1134">Transmembrane beta strand</keyword>
<feature type="chain" id="PRO_5001476195" evidence="12">
    <location>
        <begin position="23"/>
        <end position="916"/>
    </location>
</feature>
<dbReference type="SUPFAM" id="SSF49464">
    <property type="entry name" value="Carboxypeptidase regulatory domain-like"/>
    <property type="match status" value="1"/>
</dbReference>
<dbReference type="AlphaFoldDB" id="A0A015SZ75"/>
<dbReference type="Pfam" id="PF07715">
    <property type="entry name" value="Plug"/>
    <property type="match status" value="1"/>
</dbReference>
<organism evidence="15 16">
    <name type="scientific">Bacteroides fragilis str. 3988T(B)14</name>
    <dbReference type="NCBI Taxonomy" id="1339315"/>
    <lineage>
        <taxon>Bacteria</taxon>
        <taxon>Pseudomonadati</taxon>
        <taxon>Bacteroidota</taxon>
        <taxon>Bacteroidia</taxon>
        <taxon>Bacteroidales</taxon>
        <taxon>Bacteroidaceae</taxon>
        <taxon>Bacteroides</taxon>
    </lineage>
</organism>
<keyword evidence="4 10" id="KW-0812">Transmembrane</keyword>
<evidence type="ECO:0000259" key="14">
    <source>
        <dbReference type="Pfam" id="PF07715"/>
    </source>
</evidence>
<evidence type="ECO:0000256" key="12">
    <source>
        <dbReference type="SAM" id="SignalP"/>
    </source>
</evidence>
<dbReference type="InterPro" id="IPR037066">
    <property type="entry name" value="Plug_dom_sf"/>
</dbReference>
<dbReference type="InterPro" id="IPR000531">
    <property type="entry name" value="Beta-barrel_TonB"/>
</dbReference>
<dbReference type="Pfam" id="PF13715">
    <property type="entry name" value="CarbopepD_reg_2"/>
    <property type="match status" value="1"/>
</dbReference>
<dbReference type="InterPro" id="IPR039426">
    <property type="entry name" value="TonB-dep_rcpt-like"/>
</dbReference>
<dbReference type="SUPFAM" id="SSF56935">
    <property type="entry name" value="Porins"/>
    <property type="match status" value="1"/>
</dbReference>
<dbReference type="GO" id="GO:0015344">
    <property type="term" value="F:siderophore uptake transmembrane transporter activity"/>
    <property type="evidence" value="ECO:0007669"/>
    <property type="project" value="TreeGrafter"/>
</dbReference>
<name>A0A015SZ75_BACFG</name>
<keyword evidence="8 15" id="KW-0675">Receptor</keyword>
<evidence type="ECO:0000313" key="16">
    <source>
        <dbReference type="Proteomes" id="UP000020529"/>
    </source>
</evidence>
<dbReference type="Pfam" id="PF00593">
    <property type="entry name" value="TonB_dep_Rec_b-barrel"/>
    <property type="match status" value="1"/>
</dbReference>
<dbReference type="Gene3D" id="2.40.170.20">
    <property type="entry name" value="TonB-dependent receptor, beta-barrel domain"/>
    <property type="match status" value="1"/>
</dbReference>
<dbReference type="EMBL" id="JGCY01000235">
    <property type="protein sequence ID" value="EXY75552.1"/>
    <property type="molecule type" value="Genomic_DNA"/>
</dbReference>
<proteinExistence type="inferred from homology"/>
<protein>
    <submittedName>
        <fullName evidence="15">TonB dependent receptor family protein</fullName>
    </submittedName>
</protein>
<keyword evidence="7 10" id="KW-0472">Membrane</keyword>